<name>G1T812_RABIT</name>
<keyword evidence="7" id="KW-1133">Transmembrane helix</keyword>
<evidence type="ECO:0000256" key="5">
    <source>
        <dbReference type="ARBA" id="ARBA00022729"/>
    </source>
</evidence>
<dbReference type="GeneTree" id="ENSGT00940000159971"/>
<dbReference type="InterPro" id="IPR015321">
    <property type="entry name" value="TypeI_recpt_CBD"/>
</dbReference>
<dbReference type="Ensembl" id="ENSOCUT00000014743.4">
    <property type="protein sequence ID" value="ENSOCUP00000012677.4"/>
    <property type="gene ID" value="ENSOCUG00000014747.4"/>
</dbReference>
<dbReference type="GO" id="GO:0032905">
    <property type="term" value="P:transforming growth factor beta1 production"/>
    <property type="evidence" value="ECO:0007669"/>
    <property type="project" value="Ensembl"/>
</dbReference>
<reference evidence="16" key="3">
    <citation type="submission" date="2025-09" db="UniProtKB">
        <authorList>
            <consortium name="Ensembl"/>
        </authorList>
    </citation>
    <scope>IDENTIFICATION</scope>
    <source>
        <strain evidence="16">Thorbecke</strain>
    </source>
</reference>
<keyword evidence="4" id="KW-0812">Transmembrane</keyword>
<dbReference type="FunFam" id="2.60.40.10:FF:000958">
    <property type="entry name" value="Interleukin-13 receptor subunit alpha-2"/>
    <property type="match status" value="1"/>
</dbReference>
<evidence type="ECO:0000256" key="14">
    <source>
        <dbReference type="ARBA" id="ARBA00071788"/>
    </source>
</evidence>
<dbReference type="SMR" id="G1T812"/>
<evidence type="ECO:0000313" key="17">
    <source>
        <dbReference type="Proteomes" id="UP000001811"/>
    </source>
</evidence>
<comment type="subcellular location">
    <subcellularLocation>
        <location evidence="1">Cell membrane</location>
        <topology evidence="1">Single-pass type I membrane protein</topology>
    </subcellularLocation>
</comment>
<proteinExistence type="inferred from homology"/>
<sequence>MITHFLRNHIIGDIKIVNLGEMAFICLYNRCLAIFLICIAFGYTSSSDLEIKVNPPEDFEIVDPGYLGFLYLQWQPPVSLENFKACAVEYELKFRSIGGGRWKTVITKNLRYKYGFDLNKGIEAKIHTLLPKQCTNGSEVRSLWSEATYWMPEQGNLETKIKDMDCIYYNWQNLLCSWEPGKGVHFDANYYLFYWYEGLDHALQCTDYIKANGKNVGCRFPQLESPDYKDFYVCVNGSSESKSIRSSYFIFQLQNIVKPLPPDYLSINVKNLLEVNLQWSIPRGSIPAKCFIYEIEFTEGDIAWVTTTFDNEMCIMRTSNGSHELCFSTRSKVNIYCADDGIWSEWSNEKCWKGMNSKNSS</sequence>
<dbReference type="AlphaFoldDB" id="G1T812"/>
<evidence type="ECO:0000256" key="2">
    <source>
        <dbReference type="ARBA" id="ARBA00008159"/>
    </source>
</evidence>
<dbReference type="PaxDb" id="9986-ENSOCUP00000012677"/>
<evidence type="ECO:0000256" key="7">
    <source>
        <dbReference type="ARBA" id="ARBA00022989"/>
    </source>
</evidence>
<comment type="subunit">
    <text evidence="13">Interacts with IL4RA. Interacts with high affinity to interleukin-13 (IL13), but not to interleukin-4 (IL4).</text>
</comment>
<dbReference type="GO" id="GO:0009897">
    <property type="term" value="C:external side of plasma membrane"/>
    <property type="evidence" value="ECO:0007669"/>
    <property type="project" value="TreeGrafter"/>
</dbReference>
<dbReference type="Pfam" id="PF09240">
    <property type="entry name" value="IL6Ra-bind"/>
    <property type="match status" value="1"/>
</dbReference>
<keyword evidence="3" id="KW-1003">Cell membrane</keyword>
<evidence type="ECO:0000256" key="13">
    <source>
        <dbReference type="ARBA" id="ARBA00064964"/>
    </source>
</evidence>
<dbReference type="STRING" id="9986.ENSOCUP00000012677"/>
<keyword evidence="6" id="KW-0677">Repeat</keyword>
<evidence type="ECO:0000313" key="16">
    <source>
        <dbReference type="Ensembl" id="ENSOCUP00000012677.4"/>
    </source>
</evidence>
<feature type="domain" description="Type I cytokine receptor cytokine-binding" evidence="15">
    <location>
        <begin position="163"/>
        <end position="256"/>
    </location>
</feature>
<dbReference type="FunCoup" id="G1T812">
    <property type="interactions" value="55"/>
</dbReference>
<keyword evidence="10" id="KW-0675">Receptor</keyword>
<dbReference type="InterPro" id="IPR003532">
    <property type="entry name" value="Short_hematopoietin_rcpt_2_CS"/>
</dbReference>
<keyword evidence="8" id="KW-0472">Membrane</keyword>
<comment type="function">
    <text evidence="12">Cell surface receptor that plays a role in the regulation of IL-13-mediated responses. Functions as a decoy receptor that inhibits IL-13- and IL-4-mediated signal transduction via the JAK-STAT pathway and thereby modulates immune responses and inflammation. Serves as a functional signaling receptor for IL-13 in an alternative pathway involving AP-1 ultimately leading to the production of TGFB1.</text>
</comment>
<reference evidence="16 17" key="1">
    <citation type="journal article" date="2011" name="Nature">
        <title>A high-resolution map of human evolutionary constraint using 29 mammals.</title>
        <authorList>
            <person name="Lindblad-Toh K."/>
            <person name="Garber M."/>
            <person name="Zuk O."/>
            <person name="Lin M.F."/>
            <person name="Parker B.J."/>
            <person name="Washietl S."/>
            <person name="Kheradpour P."/>
            <person name="Ernst J."/>
            <person name="Jordan G."/>
            <person name="Mauceli E."/>
            <person name="Ward L.D."/>
            <person name="Lowe C.B."/>
            <person name="Holloway A.K."/>
            <person name="Clamp M."/>
            <person name="Gnerre S."/>
            <person name="Alfoldi J."/>
            <person name="Beal K."/>
            <person name="Chang J."/>
            <person name="Clawson H."/>
            <person name="Cuff J."/>
            <person name="Di Palma F."/>
            <person name="Fitzgerald S."/>
            <person name="Flicek P."/>
            <person name="Guttman M."/>
            <person name="Hubisz M.J."/>
            <person name="Jaffe D.B."/>
            <person name="Jungreis I."/>
            <person name="Kent W.J."/>
            <person name="Kostka D."/>
            <person name="Lara M."/>
            <person name="Martins A.L."/>
            <person name="Massingham T."/>
            <person name="Moltke I."/>
            <person name="Raney B.J."/>
            <person name="Rasmussen M.D."/>
            <person name="Robinson J."/>
            <person name="Stark A."/>
            <person name="Vilella A.J."/>
            <person name="Wen J."/>
            <person name="Xie X."/>
            <person name="Zody M.C."/>
            <person name="Baldwin J."/>
            <person name="Bloom T."/>
            <person name="Chin C.W."/>
            <person name="Heiman D."/>
            <person name="Nicol R."/>
            <person name="Nusbaum C."/>
            <person name="Young S."/>
            <person name="Wilkinson J."/>
            <person name="Worley K.C."/>
            <person name="Kovar C.L."/>
            <person name="Muzny D.M."/>
            <person name="Gibbs R.A."/>
            <person name="Cree A."/>
            <person name="Dihn H.H."/>
            <person name="Fowler G."/>
            <person name="Jhangiani S."/>
            <person name="Joshi V."/>
            <person name="Lee S."/>
            <person name="Lewis L.R."/>
            <person name="Nazareth L.V."/>
            <person name="Okwuonu G."/>
            <person name="Santibanez J."/>
            <person name="Warren W.C."/>
            <person name="Mardis E.R."/>
            <person name="Weinstock G.M."/>
            <person name="Wilson R.K."/>
            <person name="Delehaunty K."/>
            <person name="Dooling D."/>
            <person name="Fronik C."/>
            <person name="Fulton L."/>
            <person name="Fulton B."/>
            <person name="Graves T."/>
            <person name="Minx P."/>
            <person name="Sodergren E."/>
            <person name="Birney E."/>
            <person name="Margulies E.H."/>
            <person name="Herrero J."/>
            <person name="Green E.D."/>
            <person name="Haussler D."/>
            <person name="Siepel A."/>
            <person name="Goldman N."/>
            <person name="Pollard K.S."/>
            <person name="Pedersen J.S."/>
            <person name="Lander E.S."/>
            <person name="Kellis M."/>
        </authorList>
    </citation>
    <scope>NUCLEOTIDE SEQUENCE [LARGE SCALE GENOMIC DNA]</scope>
    <source>
        <strain evidence="16 17">Thorbecke inbred</strain>
    </source>
</reference>
<evidence type="ECO:0000256" key="9">
    <source>
        <dbReference type="ARBA" id="ARBA00023157"/>
    </source>
</evidence>
<keyword evidence="5" id="KW-0732">Signal</keyword>
<dbReference type="PANTHER" id="PTHR23037">
    <property type="entry name" value="CYTOKINE RECEPTOR"/>
    <property type="match status" value="1"/>
</dbReference>
<evidence type="ECO:0000256" key="6">
    <source>
        <dbReference type="ARBA" id="ARBA00022737"/>
    </source>
</evidence>
<dbReference type="SUPFAM" id="SSF49265">
    <property type="entry name" value="Fibronectin type III"/>
    <property type="match status" value="3"/>
</dbReference>
<dbReference type="Bgee" id="ENSOCUG00000014747">
    <property type="expression patterns" value="Expressed in liver and 15 other cell types or tissues"/>
</dbReference>
<organism evidence="16 17">
    <name type="scientific">Oryctolagus cuniculus</name>
    <name type="common">Rabbit</name>
    <dbReference type="NCBI Taxonomy" id="9986"/>
    <lineage>
        <taxon>Eukaryota</taxon>
        <taxon>Metazoa</taxon>
        <taxon>Chordata</taxon>
        <taxon>Craniata</taxon>
        <taxon>Vertebrata</taxon>
        <taxon>Euteleostomi</taxon>
        <taxon>Mammalia</taxon>
        <taxon>Eutheria</taxon>
        <taxon>Euarchontoglires</taxon>
        <taxon>Glires</taxon>
        <taxon>Lagomorpha</taxon>
        <taxon>Leporidae</taxon>
        <taxon>Oryctolagus</taxon>
    </lineage>
</organism>
<evidence type="ECO:0000256" key="10">
    <source>
        <dbReference type="ARBA" id="ARBA00023170"/>
    </source>
</evidence>
<evidence type="ECO:0000256" key="11">
    <source>
        <dbReference type="ARBA" id="ARBA00023180"/>
    </source>
</evidence>
<evidence type="ECO:0000256" key="1">
    <source>
        <dbReference type="ARBA" id="ARBA00004251"/>
    </source>
</evidence>
<dbReference type="GO" id="GO:0007179">
    <property type="term" value="P:transforming growth factor beta receptor signaling pathway"/>
    <property type="evidence" value="ECO:0007669"/>
    <property type="project" value="Ensembl"/>
</dbReference>
<reference evidence="16" key="2">
    <citation type="submission" date="2025-08" db="UniProtKB">
        <authorList>
            <consortium name="Ensembl"/>
        </authorList>
    </citation>
    <scope>IDENTIFICATION</scope>
    <source>
        <strain evidence="16">Thorbecke</strain>
    </source>
</reference>
<gene>
    <name evidence="16" type="primary">IL13RA2</name>
</gene>
<evidence type="ECO:0000256" key="8">
    <source>
        <dbReference type="ARBA" id="ARBA00023136"/>
    </source>
</evidence>
<evidence type="ECO:0000256" key="12">
    <source>
        <dbReference type="ARBA" id="ARBA00055505"/>
    </source>
</evidence>
<dbReference type="EMBL" id="AAGW02041454">
    <property type="status" value="NOT_ANNOTATED_CDS"/>
    <property type="molecule type" value="Genomic_DNA"/>
</dbReference>
<dbReference type="InterPro" id="IPR036116">
    <property type="entry name" value="FN3_sf"/>
</dbReference>
<dbReference type="PROSITE" id="PS01356">
    <property type="entry name" value="HEMATOPO_REC_S_F2"/>
    <property type="match status" value="1"/>
</dbReference>
<dbReference type="eggNOG" id="ENOG502RV4W">
    <property type="taxonomic scope" value="Eukaryota"/>
</dbReference>
<accession>G1T812</accession>
<keyword evidence="17" id="KW-1185">Reference proteome</keyword>
<dbReference type="PANTHER" id="PTHR23037:SF45">
    <property type="entry name" value="INTERLEUKIN 13 RECEPTOR SUBUNIT ALPHA 2"/>
    <property type="match status" value="1"/>
</dbReference>
<keyword evidence="11" id="KW-0325">Glycoprotein</keyword>
<comment type="similarity">
    <text evidence="2">Belongs to the type I cytokine receptor family. Type 5 subfamily.</text>
</comment>
<dbReference type="Gene3D" id="2.60.40.10">
    <property type="entry name" value="Immunoglobulins"/>
    <property type="match status" value="3"/>
</dbReference>
<evidence type="ECO:0000256" key="4">
    <source>
        <dbReference type="ARBA" id="ARBA00022692"/>
    </source>
</evidence>
<evidence type="ECO:0000259" key="15">
    <source>
        <dbReference type="Pfam" id="PF09240"/>
    </source>
</evidence>
<dbReference type="InParanoid" id="G1T812"/>
<dbReference type="GO" id="GO:0035772">
    <property type="term" value="P:interleukin-13-mediated signaling pathway"/>
    <property type="evidence" value="ECO:0007669"/>
    <property type="project" value="Ensembl"/>
</dbReference>
<evidence type="ECO:0000256" key="3">
    <source>
        <dbReference type="ARBA" id="ARBA00022475"/>
    </source>
</evidence>
<protein>
    <recommendedName>
        <fullName evidence="14">Interleukin-13 receptor subunit alpha-2</fullName>
    </recommendedName>
</protein>
<dbReference type="InterPro" id="IPR013783">
    <property type="entry name" value="Ig-like_fold"/>
</dbReference>
<dbReference type="FunFam" id="2.60.40.10:FF:001396">
    <property type="entry name" value="Interleukin 13 receptor subunit alpha 2"/>
    <property type="match status" value="1"/>
</dbReference>
<keyword evidence="9" id="KW-1015">Disulfide bond</keyword>
<dbReference type="GO" id="GO:0004896">
    <property type="term" value="F:cytokine receptor activity"/>
    <property type="evidence" value="ECO:0007669"/>
    <property type="project" value="Ensembl"/>
</dbReference>
<dbReference type="FunFam" id="2.60.40.10:FF:001186">
    <property type="entry name" value="Interleukin 13 receptor subunit alpha 2"/>
    <property type="match status" value="1"/>
</dbReference>
<dbReference type="Proteomes" id="UP000001811">
    <property type="component" value="Chromosome X"/>
</dbReference>
<dbReference type="HOGENOM" id="CLU_054773_1_0_1"/>